<name>A0A0Q0D9P7_9PSED</name>
<dbReference type="SUPFAM" id="SSF51604">
    <property type="entry name" value="Enolase C-terminal domain-like"/>
    <property type="match status" value="1"/>
</dbReference>
<evidence type="ECO:0000256" key="2">
    <source>
        <dbReference type="PIRSR" id="PIRSR634611-2"/>
    </source>
</evidence>
<feature type="binding site" evidence="2">
    <location>
        <position position="94"/>
    </location>
    <ligand>
        <name>substrate</name>
    </ligand>
</feature>
<feature type="site" description="Increases basicity of active site His" evidence="4">
    <location>
        <position position="332"/>
    </location>
</feature>
<gene>
    <name evidence="6" type="ORF">ALO40_04847</name>
</gene>
<evidence type="ECO:0000259" key="5">
    <source>
        <dbReference type="SMART" id="SM00922"/>
    </source>
</evidence>
<feature type="site" description="Transition state stabilizer" evidence="4">
    <location>
        <position position="94"/>
    </location>
</feature>
<feature type="binding site" evidence="2">
    <location>
        <position position="279"/>
    </location>
    <ligand>
        <name>substrate</name>
    </ligand>
</feature>
<dbReference type="Gene3D" id="3.20.20.120">
    <property type="entry name" value="Enolase-like C-terminal domain"/>
    <property type="match status" value="1"/>
</dbReference>
<comment type="cofactor">
    <cofactor evidence="3">
        <name>Mg(2+)</name>
        <dbReference type="ChEBI" id="CHEBI:18420"/>
    </cofactor>
    <text evidence="3">Binds 1 Mg(2+) ion per subunit.</text>
</comment>
<dbReference type="Gene3D" id="3.30.390.10">
    <property type="entry name" value="Enolase-like, N-terminal domain"/>
    <property type="match status" value="1"/>
</dbReference>
<organism evidence="6 7">
    <name type="scientific">Pseudomonas syringae pv. viburni</name>
    <dbReference type="NCBI Taxonomy" id="251703"/>
    <lineage>
        <taxon>Bacteria</taxon>
        <taxon>Pseudomonadati</taxon>
        <taxon>Pseudomonadota</taxon>
        <taxon>Gammaproteobacteria</taxon>
        <taxon>Pseudomonadales</taxon>
        <taxon>Pseudomonadaceae</taxon>
        <taxon>Pseudomonas</taxon>
    </lineage>
</organism>
<dbReference type="SFLD" id="SFLDG00179">
    <property type="entry name" value="mandelate_racemase"/>
    <property type="match status" value="1"/>
</dbReference>
<dbReference type="InterPro" id="IPR029065">
    <property type="entry name" value="Enolase_C-like"/>
</dbReference>
<dbReference type="InterPro" id="IPR013342">
    <property type="entry name" value="Mandelate_racemase_C"/>
</dbReference>
<feature type="binding site" evidence="2">
    <location>
        <position position="222"/>
    </location>
    <ligand>
        <name>substrate</name>
    </ligand>
</feature>
<dbReference type="AlphaFoldDB" id="A0A0Q0D9P7"/>
<dbReference type="InterPro" id="IPR034593">
    <property type="entry name" value="DgoD-like"/>
</dbReference>
<reference evidence="6 7" key="1">
    <citation type="submission" date="2015-09" db="EMBL/GenBank/DDBJ databases">
        <title>Genome announcement of multiple Pseudomonas syringae strains.</title>
        <authorList>
            <person name="Thakur S."/>
            <person name="Wang P.W."/>
            <person name="Gong Y."/>
            <person name="Weir B.S."/>
            <person name="Guttman D.S."/>
        </authorList>
    </citation>
    <scope>NUCLEOTIDE SEQUENCE [LARGE SCALE GENOMIC DNA]</scope>
    <source>
        <strain evidence="6 7">ICMP3963</strain>
    </source>
</reference>
<dbReference type="InterPro" id="IPR029017">
    <property type="entry name" value="Enolase-like_N"/>
</dbReference>
<dbReference type="SFLD" id="SFLDS00001">
    <property type="entry name" value="Enolase"/>
    <property type="match status" value="1"/>
</dbReference>
<feature type="site" description="Transition state stabilizer" evidence="4">
    <location>
        <position position="381"/>
    </location>
</feature>
<dbReference type="SUPFAM" id="SSF54826">
    <property type="entry name" value="Enolase N-terminal domain-like"/>
    <property type="match status" value="1"/>
</dbReference>
<dbReference type="InterPro" id="IPR036849">
    <property type="entry name" value="Enolase-like_C_sf"/>
</dbReference>
<evidence type="ECO:0000313" key="6">
    <source>
        <dbReference type="EMBL" id="KPZ19935.1"/>
    </source>
</evidence>
<evidence type="ECO:0000256" key="1">
    <source>
        <dbReference type="PIRSR" id="PIRSR634611-1"/>
    </source>
</evidence>
<proteinExistence type="predicted"/>
<evidence type="ECO:0000256" key="3">
    <source>
        <dbReference type="PIRSR" id="PIRSR634611-3"/>
    </source>
</evidence>
<evidence type="ECO:0000313" key="7">
    <source>
        <dbReference type="Proteomes" id="UP000050317"/>
    </source>
</evidence>
<dbReference type="PANTHER" id="PTHR48080">
    <property type="entry name" value="D-GALACTONATE DEHYDRATASE-RELATED"/>
    <property type="match status" value="1"/>
</dbReference>
<feature type="binding site" evidence="2">
    <location>
        <position position="60"/>
    </location>
    <ligand>
        <name>substrate</name>
    </ligand>
</feature>
<keyword evidence="3" id="KW-0479">Metal-binding</keyword>
<dbReference type="SMART" id="SM00922">
    <property type="entry name" value="MR_MLE"/>
    <property type="match status" value="1"/>
</dbReference>
<comment type="caution">
    <text evidence="6">The sequence shown here is derived from an EMBL/GenBank/DDBJ whole genome shotgun (WGS) entry which is preliminary data.</text>
</comment>
<sequence length="430" mass="47738">MFKPNQFQGPCLLCIGCGINSIGRVTSQRLTWGHKQQEAPLMRIVDIREKTVSIASPIANAYIDFSKMTCSVVAVITDVIRDGKPVIGYGFNSNGRYGQGALMRDRFLARITEADPDTLIDHANNNLDPFAIWKALMTNEKPGGHGERSVAVGTLDMAVWDAVAKIEGKPLYRLLADRYRDGVADDKVWVYAAGGYYYPGKDQTKLKAEMQSYLDRGYDVVKMKIGAVPLDEDIRRIEAVLEVVGDGRRLAVDANGRFDLKTGIAYAEAIKKYNLFWYEEVGDPLDYALQAELANHYELPMATGENLFSHQDARNLLRHGGMRPDRDYLQFDCALSYGLVEYMRTLKVMEEMGWSSRRVVPHGGHQMSLNIAAGLHLGGNESYPDVFQPFGGFADGIRVENGYVGLPDIPGVGFEAKSALYAVMRELGEG</sequence>
<feature type="domain" description="Mandelate racemase/muconate lactonizing enzyme C-terminal" evidence="5">
    <location>
        <begin position="203"/>
        <end position="300"/>
    </location>
</feature>
<dbReference type="EMBL" id="LJRR01000118">
    <property type="protein sequence ID" value="KPZ19935.1"/>
    <property type="molecule type" value="Genomic_DNA"/>
</dbReference>
<dbReference type="GO" id="GO:0047808">
    <property type="term" value="F:D(-)-tartrate dehydratase activity"/>
    <property type="evidence" value="ECO:0007669"/>
    <property type="project" value="InterPro"/>
</dbReference>
<dbReference type="Proteomes" id="UP000050317">
    <property type="component" value="Unassembled WGS sequence"/>
</dbReference>
<dbReference type="PANTHER" id="PTHR48080:SF5">
    <property type="entry name" value="D(-)-TARTRATE DEHYDRATASE"/>
    <property type="match status" value="1"/>
</dbReference>
<dbReference type="InterPro" id="IPR034611">
    <property type="entry name" value="D-tartrate_dehydratase"/>
</dbReference>
<feature type="binding site" evidence="2">
    <location>
        <position position="196"/>
    </location>
    <ligand>
        <name>substrate</name>
    </ligand>
</feature>
<dbReference type="SFLD" id="SFLDF00118">
    <property type="entry name" value="D-tartrate_dehydratase"/>
    <property type="match status" value="1"/>
</dbReference>
<feature type="binding site" evidence="2">
    <location>
        <position position="141"/>
    </location>
    <ligand>
        <name>substrate</name>
    </ligand>
</feature>
<feature type="active site" description="acceptor" evidence="1">
    <location>
        <position position="224"/>
    </location>
</feature>
<protein>
    <submittedName>
        <fullName evidence="6">Mandelate racemase/muconate lactonizing enzyme family protein</fullName>
    </submittedName>
</protein>
<dbReference type="CDD" id="cd03326">
    <property type="entry name" value="MR_like_1"/>
    <property type="match status" value="1"/>
</dbReference>
<accession>A0A0Q0D9P7</accession>
<dbReference type="GO" id="GO:0046872">
    <property type="term" value="F:metal ion binding"/>
    <property type="evidence" value="ECO:0007669"/>
    <property type="project" value="UniProtKB-KW"/>
</dbReference>
<feature type="binding site" evidence="2">
    <location>
        <position position="305"/>
    </location>
    <ligand>
        <name>substrate</name>
    </ligand>
</feature>
<feature type="binding site" evidence="3">
    <location>
        <position position="253"/>
    </location>
    <ligand>
        <name>Mg(2+)</name>
        <dbReference type="ChEBI" id="CHEBI:18420"/>
    </ligand>
</feature>
<keyword evidence="3" id="KW-0460">Magnesium</keyword>
<dbReference type="Pfam" id="PF13378">
    <property type="entry name" value="MR_MLE_C"/>
    <property type="match status" value="1"/>
</dbReference>
<feature type="binding site" evidence="3">
    <location>
        <position position="279"/>
    </location>
    <ligand>
        <name>Mg(2+)</name>
        <dbReference type="ChEBI" id="CHEBI:18420"/>
    </ligand>
</feature>
<feature type="active site" description="Proton donor/acceptor" evidence="1">
    <location>
        <position position="362"/>
    </location>
</feature>
<dbReference type="PATRIC" id="fig|251703.9.peg.1226"/>
<evidence type="ECO:0000256" key="4">
    <source>
        <dbReference type="PIRSR" id="PIRSR634611-4"/>
    </source>
</evidence>
<feature type="binding site" evidence="2">
    <location>
        <position position="362"/>
    </location>
    <ligand>
        <name>substrate</name>
    </ligand>
</feature>
<feature type="binding site" evidence="3">
    <location>
        <position position="305"/>
    </location>
    <ligand>
        <name>Mg(2+)</name>
        <dbReference type="ChEBI" id="CHEBI:18420"/>
    </ligand>
</feature>
<feature type="site" description="Transition state stabilizer" evidence="4">
    <location>
        <position position="222"/>
    </location>
</feature>